<feature type="region of interest" description="Disordered" evidence="1">
    <location>
        <begin position="49"/>
        <end position="69"/>
    </location>
</feature>
<proteinExistence type="predicted"/>
<dbReference type="EMBL" id="JACOOQ010000029">
    <property type="protein sequence ID" value="MBC5641222.1"/>
    <property type="molecule type" value="Genomic_DNA"/>
</dbReference>
<sequence length="142" mass="16361">MGRTKGLIIDPSDICYEEECEEIGFEAPGEIKGNLVEDFSFTNEPVQFAHTTPNTKEKPKVENQKSKNNNTDILDMRKLSIVNGLTPPIDGEKLEYKRCYMLRFSTLKKLEQIKAMHPDIIYISSIVDMAINHYFHCLFDNE</sequence>
<keyword evidence="3" id="KW-1185">Reference proteome</keyword>
<protein>
    <submittedName>
        <fullName evidence="2">Uncharacterized protein</fullName>
    </submittedName>
</protein>
<evidence type="ECO:0000256" key="1">
    <source>
        <dbReference type="SAM" id="MobiDB-lite"/>
    </source>
</evidence>
<evidence type="ECO:0000313" key="3">
    <source>
        <dbReference type="Proteomes" id="UP000662088"/>
    </source>
</evidence>
<dbReference type="AlphaFoldDB" id="A0A8I0AAI4"/>
<organism evidence="2 3">
    <name type="scientific">Clostridium lentum</name>
    <dbReference type="NCBI Taxonomy" id="2763037"/>
    <lineage>
        <taxon>Bacteria</taxon>
        <taxon>Bacillati</taxon>
        <taxon>Bacillota</taxon>
        <taxon>Clostridia</taxon>
        <taxon>Eubacteriales</taxon>
        <taxon>Clostridiaceae</taxon>
        <taxon>Clostridium</taxon>
    </lineage>
</organism>
<reference evidence="2" key="1">
    <citation type="submission" date="2020-08" db="EMBL/GenBank/DDBJ databases">
        <title>Genome public.</title>
        <authorList>
            <person name="Liu C."/>
            <person name="Sun Q."/>
        </authorList>
    </citation>
    <scope>NUCLEOTIDE SEQUENCE</scope>
    <source>
        <strain evidence="2">NSJ-42</strain>
    </source>
</reference>
<evidence type="ECO:0000313" key="2">
    <source>
        <dbReference type="EMBL" id="MBC5641222.1"/>
    </source>
</evidence>
<feature type="compositionally biased region" description="Basic and acidic residues" evidence="1">
    <location>
        <begin position="55"/>
        <end position="65"/>
    </location>
</feature>
<gene>
    <name evidence="2" type="ORF">H8R92_12705</name>
</gene>
<accession>A0A8I0AAI4</accession>
<name>A0A8I0AAI4_9CLOT</name>
<dbReference type="Proteomes" id="UP000662088">
    <property type="component" value="Unassembled WGS sequence"/>
</dbReference>
<dbReference type="RefSeq" id="WP_186835645.1">
    <property type="nucleotide sequence ID" value="NZ_JACOOQ010000029.1"/>
</dbReference>
<comment type="caution">
    <text evidence="2">The sequence shown here is derived from an EMBL/GenBank/DDBJ whole genome shotgun (WGS) entry which is preliminary data.</text>
</comment>